<keyword evidence="3" id="KW-1185">Reference proteome</keyword>
<dbReference type="PROSITE" id="PS00409">
    <property type="entry name" value="PROKAR_NTER_METHYL"/>
    <property type="match status" value="1"/>
</dbReference>
<dbReference type="EMBL" id="CP001510">
    <property type="protein sequence ID" value="ACS38007.1"/>
    <property type="molecule type" value="Genomic_DNA"/>
</dbReference>
<dbReference type="eggNOG" id="COG4970">
    <property type="taxonomic scope" value="Bacteria"/>
</dbReference>
<dbReference type="NCBIfam" id="TIGR02532">
    <property type="entry name" value="IV_pilin_GFxxxE"/>
    <property type="match status" value="1"/>
</dbReference>
<dbReference type="AlphaFoldDB" id="C5APM3"/>
<keyword evidence="1" id="KW-1133">Transmembrane helix</keyword>
<reference evidence="2 3" key="1">
    <citation type="journal article" date="2009" name="PLoS ONE">
        <title>Methylobacterium genome sequences: a reference blueprint to investigate microbial metabolism of C1 compounds from natural and industrial sources.</title>
        <authorList>
            <person name="Vuilleumier S."/>
            <person name="Chistoserdova L."/>
            <person name="Lee M.-C."/>
            <person name="Bringel F."/>
            <person name="Lajus A."/>
            <person name="Zhou Y."/>
            <person name="Gourion B."/>
            <person name="Barbe V."/>
            <person name="Chang J."/>
            <person name="Cruveiller S."/>
            <person name="Dossat C."/>
            <person name="Gillett W."/>
            <person name="Gruffaz C."/>
            <person name="Haugen E."/>
            <person name="Hourcade E."/>
            <person name="Levy R."/>
            <person name="Mangenot S."/>
            <person name="Muller E."/>
            <person name="Nadalig T."/>
            <person name="Pagni M."/>
            <person name="Penny C."/>
            <person name="Peyraud R."/>
            <person name="Robinson D.G."/>
            <person name="Roche D."/>
            <person name="Rouy Z."/>
            <person name="Saenampechek C."/>
            <person name="Salvignol G."/>
            <person name="Vallenet D."/>
            <person name="Wu Z."/>
            <person name="Marx C.J."/>
            <person name="Vorholt J.A."/>
            <person name="Olson M.V."/>
            <person name="Kaul R."/>
            <person name="Weissenbach J."/>
            <person name="Medigue C."/>
            <person name="Lidstrom M.E."/>
        </authorList>
    </citation>
    <scope>NUCLEOTIDE SEQUENCE [LARGE SCALE GENOMIC DNA]</scope>
    <source>
        <strain evidence="3">ATCC 14718 / DSM 1338 / JCM 2805 / NCIMB 9133 / AM1</strain>
    </source>
</reference>
<dbReference type="RefSeq" id="WP_012751955.1">
    <property type="nucleotide sequence ID" value="NC_012808.1"/>
</dbReference>
<dbReference type="OrthoDB" id="8004351at2"/>
<dbReference type="Proteomes" id="UP000009081">
    <property type="component" value="Chromosome"/>
</dbReference>
<dbReference type="Pfam" id="PF07963">
    <property type="entry name" value="N_methyl"/>
    <property type="match status" value="1"/>
</dbReference>
<dbReference type="STRING" id="272630.MexAM1_META1p0034"/>
<evidence type="ECO:0000256" key="1">
    <source>
        <dbReference type="SAM" id="Phobius"/>
    </source>
</evidence>
<organism evidence="2 3">
    <name type="scientific">Methylorubrum extorquens (strain ATCC 14718 / DSM 1338 / JCM 2805 / NCIMB 9133 / AM1)</name>
    <name type="common">Methylobacterium extorquens</name>
    <dbReference type="NCBI Taxonomy" id="272630"/>
    <lineage>
        <taxon>Bacteria</taxon>
        <taxon>Pseudomonadati</taxon>
        <taxon>Pseudomonadota</taxon>
        <taxon>Alphaproteobacteria</taxon>
        <taxon>Hyphomicrobiales</taxon>
        <taxon>Methylobacteriaceae</taxon>
        <taxon>Methylorubrum</taxon>
    </lineage>
</organism>
<gene>
    <name evidence="2" type="ordered locus">MexAM1_META1p0034</name>
</gene>
<dbReference type="InterPro" id="IPR012902">
    <property type="entry name" value="N_methyl_site"/>
</dbReference>
<name>C5APM3_METEA</name>
<keyword evidence="1" id="KW-0472">Membrane</keyword>
<keyword evidence="1" id="KW-0812">Transmembrane</keyword>
<dbReference type="SUPFAM" id="SSF54523">
    <property type="entry name" value="Pili subunits"/>
    <property type="match status" value="1"/>
</dbReference>
<accession>C5APM3</accession>
<protein>
    <submittedName>
        <fullName evidence="2">General secretion pathway protein</fullName>
    </submittedName>
</protein>
<dbReference type="HOGENOM" id="CLU_123291_0_0_5"/>
<feature type="transmembrane region" description="Helical" evidence="1">
    <location>
        <begin position="12"/>
        <end position="36"/>
    </location>
</feature>
<evidence type="ECO:0000313" key="3">
    <source>
        <dbReference type="Proteomes" id="UP000009081"/>
    </source>
</evidence>
<dbReference type="KEGG" id="mea:Mex_1p0034"/>
<proteinExistence type="predicted"/>
<evidence type="ECO:0000313" key="2">
    <source>
        <dbReference type="EMBL" id="ACS38007.1"/>
    </source>
</evidence>
<sequence length="157" mass="15783">MTGAPVRSGTAGFSLIEMLVVLAVLGLVASLAVPALGNLLPGRRLDGTASAVAGELTRLRAQARRTGAPASLTFDPARALFVSSRPGAAPIAAADLAVTVLRSEASRAGPGEIRFLADGGSTGGAIRLDGRAGARLLSVSSLTGRVTERVTEAEAPR</sequence>
<dbReference type="Gene3D" id="3.30.700.10">
    <property type="entry name" value="Glycoprotein, Type 4 Pilin"/>
    <property type="match status" value="1"/>
</dbReference>
<dbReference type="InterPro" id="IPR045584">
    <property type="entry name" value="Pilin-like"/>
</dbReference>